<dbReference type="InterPro" id="IPR000962">
    <property type="entry name" value="Znf_DskA_TraR"/>
</dbReference>
<dbReference type="GO" id="GO:1900378">
    <property type="term" value="P:positive regulation of secondary metabolite biosynthetic process"/>
    <property type="evidence" value="ECO:0007669"/>
    <property type="project" value="TreeGrafter"/>
</dbReference>
<dbReference type="PANTHER" id="PTHR38777">
    <property type="entry name" value="FELS-2 PROPHAGE PROTEIN"/>
    <property type="match status" value="1"/>
</dbReference>
<dbReference type="GO" id="GO:0008270">
    <property type="term" value="F:zinc ion binding"/>
    <property type="evidence" value="ECO:0007669"/>
    <property type="project" value="UniProtKB-KW"/>
</dbReference>
<evidence type="ECO:0000313" key="6">
    <source>
        <dbReference type="EMBL" id="EFL53102.1"/>
    </source>
</evidence>
<evidence type="ECO:0000313" key="7">
    <source>
        <dbReference type="Proteomes" id="UP000006250"/>
    </source>
</evidence>
<feature type="zinc finger region" description="dksA C4-type" evidence="4">
    <location>
        <begin position="40"/>
        <end position="64"/>
    </location>
</feature>
<dbReference type="Proteomes" id="UP000006250">
    <property type="component" value="Unassembled WGS sequence"/>
</dbReference>
<reference evidence="6 7" key="1">
    <citation type="submission" date="2010-08" db="EMBL/GenBank/DDBJ databases">
        <title>The draft genome of Desulfovibrio fructosovorans JJ.</title>
        <authorList>
            <consortium name="US DOE Joint Genome Institute (JGI-PGF)"/>
            <person name="Lucas S."/>
            <person name="Copeland A."/>
            <person name="Lapidus A."/>
            <person name="Cheng J.-F."/>
            <person name="Bruce D."/>
            <person name="Goodwin L."/>
            <person name="Pitluck S."/>
            <person name="Land M.L."/>
            <person name="Hauser L."/>
            <person name="Chang Y.-J."/>
            <person name="Jeffries C."/>
            <person name="Wall J.D."/>
            <person name="Stahl D.A."/>
            <person name="Arkin A.P."/>
            <person name="Dehal P."/>
            <person name="Stolyar S.M."/>
            <person name="Hazen T.C."/>
            <person name="Woyke T.J."/>
        </authorList>
    </citation>
    <scope>NUCLEOTIDE SEQUENCE [LARGE SCALE GENOMIC DNA]</scope>
    <source>
        <strain evidence="6 7">JJ</strain>
    </source>
</reference>
<gene>
    <name evidence="6" type="ORF">DesfrDRAFT_0150</name>
</gene>
<dbReference type="AlphaFoldDB" id="E1JRA1"/>
<feature type="domain" description="Zinc finger DksA/TraR C4-type" evidence="5">
    <location>
        <begin position="40"/>
        <end position="69"/>
    </location>
</feature>
<dbReference type="Pfam" id="PF01258">
    <property type="entry name" value="zf-dskA_traR"/>
    <property type="match status" value="1"/>
</dbReference>
<sequence length="73" mass="8038">MPDIADRAQLDEQAHILDALSRRDDRDDAGQTRENGVVVCCDCGEPIPGARLRILPTACRCVECQDKAEGKAW</sequence>
<proteinExistence type="predicted"/>
<keyword evidence="1" id="KW-0479">Metal-binding</keyword>
<dbReference type="PANTHER" id="PTHR38777:SF1">
    <property type="entry name" value="DNAK SUPPRESSOR PROTEIN"/>
    <property type="match status" value="1"/>
</dbReference>
<protein>
    <submittedName>
        <fullName evidence="6">Transcriptional regulator, TraR/DksA family</fullName>
    </submittedName>
</protein>
<keyword evidence="7" id="KW-1185">Reference proteome</keyword>
<organism evidence="6 7">
    <name type="scientific">Solidesulfovibrio fructosivorans JJ]</name>
    <dbReference type="NCBI Taxonomy" id="596151"/>
    <lineage>
        <taxon>Bacteria</taxon>
        <taxon>Pseudomonadati</taxon>
        <taxon>Thermodesulfobacteriota</taxon>
        <taxon>Desulfovibrionia</taxon>
        <taxon>Desulfovibrionales</taxon>
        <taxon>Desulfovibrionaceae</taxon>
        <taxon>Solidesulfovibrio</taxon>
    </lineage>
</organism>
<evidence type="ECO:0000256" key="4">
    <source>
        <dbReference type="PROSITE-ProRule" id="PRU00510"/>
    </source>
</evidence>
<dbReference type="OrthoDB" id="962301at2"/>
<keyword evidence="3" id="KW-0862">Zinc</keyword>
<evidence type="ECO:0000256" key="3">
    <source>
        <dbReference type="ARBA" id="ARBA00022833"/>
    </source>
</evidence>
<accession>E1JRA1</accession>
<dbReference type="STRING" id="596151.DesfrDRAFT_0150"/>
<evidence type="ECO:0000259" key="5">
    <source>
        <dbReference type="Pfam" id="PF01258"/>
    </source>
</evidence>
<dbReference type="PROSITE" id="PS51128">
    <property type="entry name" value="ZF_DKSA_2"/>
    <property type="match status" value="1"/>
</dbReference>
<comment type="caution">
    <text evidence="6">The sequence shown here is derived from an EMBL/GenBank/DDBJ whole genome shotgun (WGS) entry which is preliminary data.</text>
</comment>
<name>E1JRA1_SOLFR</name>
<evidence type="ECO:0000256" key="2">
    <source>
        <dbReference type="ARBA" id="ARBA00022771"/>
    </source>
</evidence>
<evidence type="ECO:0000256" key="1">
    <source>
        <dbReference type="ARBA" id="ARBA00022723"/>
    </source>
</evidence>
<dbReference type="RefSeq" id="WP_005990158.1">
    <property type="nucleotide sequence ID" value="NZ_AECZ01000001.1"/>
</dbReference>
<dbReference type="SUPFAM" id="SSF57716">
    <property type="entry name" value="Glucocorticoid receptor-like (DNA-binding domain)"/>
    <property type="match status" value="1"/>
</dbReference>
<keyword evidence="2" id="KW-0863">Zinc-finger</keyword>
<dbReference type="EMBL" id="AECZ01000001">
    <property type="protein sequence ID" value="EFL53102.1"/>
    <property type="molecule type" value="Genomic_DNA"/>
</dbReference>
<dbReference type="Gene3D" id="1.20.120.910">
    <property type="entry name" value="DksA, coiled-coil domain"/>
    <property type="match status" value="1"/>
</dbReference>